<dbReference type="AlphaFoldDB" id="A0A2K8KHY7"/>
<feature type="coiled-coil region" evidence="4">
    <location>
        <begin position="62"/>
        <end position="89"/>
    </location>
</feature>
<dbReference type="Proteomes" id="UP000231179">
    <property type="component" value="Chromosome"/>
</dbReference>
<dbReference type="InterPro" id="IPR032423">
    <property type="entry name" value="AAA_assoc_2"/>
</dbReference>
<dbReference type="GO" id="GO:0016887">
    <property type="term" value="F:ATP hydrolysis activity"/>
    <property type="evidence" value="ECO:0007669"/>
    <property type="project" value="InterPro"/>
</dbReference>
<dbReference type="GO" id="GO:0000731">
    <property type="term" value="P:DNA synthesis involved in DNA repair"/>
    <property type="evidence" value="ECO:0007669"/>
    <property type="project" value="TreeGrafter"/>
</dbReference>
<dbReference type="Gene3D" id="3.40.50.300">
    <property type="entry name" value="P-loop containing nucleotide triphosphate hydrolases"/>
    <property type="match status" value="1"/>
</dbReference>
<dbReference type="GO" id="GO:0005524">
    <property type="term" value="F:ATP binding"/>
    <property type="evidence" value="ECO:0007669"/>
    <property type="project" value="UniProtKB-KW"/>
</dbReference>
<organism evidence="6 7">
    <name type="scientific">Spiroplasma clarkii</name>
    <dbReference type="NCBI Taxonomy" id="2139"/>
    <lineage>
        <taxon>Bacteria</taxon>
        <taxon>Bacillati</taxon>
        <taxon>Mycoplasmatota</taxon>
        <taxon>Mollicutes</taxon>
        <taxon>Entomoplasmatales</taxon>
        <taxon>Spiroplasmataceae</taxon>
        <taxon>Spiroplasma</taxon>
    </lineage>
</organism>
<evidence type="ECO:0000256" key="2">
    <source>
        <dbReference type="ARBA" id="ARBA00022741"/>
    </source>
</evidence>
<keyword evidence="3" id="KW-0067">ATP-binding</keyword>
<dbReference type="GO" id="GO:0003677">
    <property type="term" value="F:DNA binding"/>
    <property type="evidence" value="ECO:0007669"/>
    <property type="project" value="InterPro"/>
</dbReference>
<keyword evidence="2" id="KW-0547">Nucleotide-binding</keyword>
<protein>
    <submittedName>
        <fullName evidence="6">Recombination factor protein RarA</fullName>
    </submittedName>
</protein>
<dbReference type="InterPro" id="IPR003593">
    <property type="entry name" value="AAA+_ATPase"/>
</dbReference>
<dbReference type="SUPFAM" id="SSF52540">
    <property type="entry name" value="P-loop containing nucleoside triphosphate hydrolases"/>
    <property type="match status" value="1"/>
</dbReference>
<dbReference type="CDD" id="cd00009">
    <property type="entry name" value="AAA"/>
    <property type="match status" value="1"/>
</dbReference>
<evidence type="ECO:0000313" key="6">
    <source>
        <dbReference type="EMBL" id="ATX71287.1"/>
    </source>
</evidence>
<feature type="domain" description="AAA+ ATPase" evidence="5">
    <location>
        <begin position="37"/>
        <end position="149"/>
    </location>
</feature>
<dbReference type="InterPro" id="IPR051314">
    <property type="entry name" value="AAA_ATPase_RarA/MGS1/WRNIP1"/>
</dbReference>
<dbReference type="PANTHER" id="PTHR13779">
    <property type="entry name" value="WERNER HELICASE-INTERACTING PROTEIN 1 FAMILY MEMBER"/>
    <property type="match status" value="1"/>
</dbReference>
<evidence type="ECO:0000313" key="7">
    <source>
        <dbReference type="Proteomes" id="UP000231179"/>
    </source>
</evidence>
<keyword evidence="4" id="KW-0175">Coiled coil</keyword>
<evidence type="ECO:0000259" key="5">
    <source>
        <dbReference type="SMART" id="SM00382"/>
    </source>
</evidence>
<dbReference type="GO" id="GO:0008047">
    <property type="term" value="F:enzyme activator activity"/>
    <property type="evidence" value="ECO:0007669"/>
    <property type="project" value="TreeGrafter"/>
</dbReference>
<proteinExistence type="inferred from homology"/>
<dbReference type="Pfam" id="PF16193">
    <property type="entry name" value="AAA_assoc_2"/>
    <property type="match status" value="1"/>
</dbReference>
<name>A0A2K8KHY7_9MOLU</name>
<dbReference type="Gene3D" id="1.20.272.10">
    <property type="match status" value="1"/>
</dbReference>
<dbReference type="CDD" id="cd18139">
    <property type="entry name" value="HLD_clamp_RarA"/>
    <property type="match status" value="1"/>
</dbReference>
<keyword evidence="7" id="KW-1185">Reference proteome</keyword>
<dbReference type="RefSeq" id="WP_100254825.1">
    <property type="nucleotide sequence ID" value="NZ_CP024870.1"/>
</dbReference>
<reference evidence="6 7" key="1">
    <citation type="submission" date="2017-11" db="EMBL/GenBank/DDBJ databases">
        <title>Complete genome sequence of Spiroplasma clarkii CN-5 (DSM 19994).</title>
        <authorList>
            <person name="Tsai Y.-M."/>
            <person name="Chang A."/>
            <person name="Lo W.-S."/>
            <person name="Kuo C.-H."/>
        </authorList>
    </citation>
    <scope>NUCLEOTIDE SEQUENCE [LARGE SCALE GENOMIC DNA]</scope>
    <source>
        <strain evidence="6 7">CN-5</strain>
    </source>
</reference>
<dbReference type="GO" id="GO:0006261">
    <property type="term" value="P:DNA-templated DNA replication"/>
    <property type="evidence" value="ECO:0007669"/>
    <property type="project" value="TreeGrafter"/>
</dbReference>
<gene>
    <name evidence="6" type="primary">rarA</name>
    <name evidence="6" type="ORF">SCLAR_v1c09850</name>
</gene>
<dbReference type="FunFam" id="1.10.3710.10:FF:000003">
    <property type="entry name" value="ATPase, AAA family protein"/>
    <property type="match status" value="1"/>
</dbReference>
<dbReference type="InterPro" id="IPR008921">
    <property type="entry name" value="DNA_pol3_clamp-load_cplx_C"/>
</dbReference>
<dbReference type="GO" id="GO:0017116">
    <property type="term" value="F:single-stranded DNA helicase activity"/>
    <property type="evidence" value="ECO:0007669"/>
    <property type="project" value="TreeGrafter"/>
</dbReference>
<accession>A0A2K8KHY7</accession>
<dbReference type="Gene3D" id="1.10.3710.10">
    <property type="entry name" value="DNA polymerase III clamp loader subunits, C-terminal domain"/>
    <property type="match status" value="1"/>
</dbReference>
<dbReference type="SMART" id="SM00382">
    <property type="entry name" value="AAA"/>
    <property type="match status" value="1"/>
</dbReference>
<dbReference type="EMBL" id="CP024870">
    <property type="protein sequence ID" value="ATX71287.1"/>
    <property type="molecule type" value="Genomic_DNA"/>
</dbReference>
<dbReference type="InterPro" id="IPR027417">
    <property type="entry name" value="P-loop_NTPase"/>
</dbReference>
<dbReference type="SUPFAM" id="SSF48019">
    <property type="entry name" value="post-AAA+ oligomerization domain-like"/>
    <property type="match status" value="1"/>
</dbReference>
<comment type="similarity">
    <text evidence="1">Belongs to the AAA ATPase family. RarA/MGS1/WRNIP1 subfamily.</text>
</comment>
<dbReference type="PANTHER" id="PTHR13779:SF7">
    <property type="entry name" value="ATPASE WRNIP1"/>
    <property type="match status" value="1"/>
</dbReference>
<dbReference type="Pfam" id="PF00004">
    <property type="entry name" value="AAA"/>
    <property type="match status" value="1"/>
</dbReference>
<evidence type="ECO:0000256" key="4">
    <source>
        <dbReference type="SAM" id="Coils"/>
    </source>
</evidence>
<dbReference type="InterPro" id="IPR003959">
    <property type="entry name" value="ATPase_AAA_core"/>
</dbReference>
<evidence type="ECO:0000256" key="3">
    <source>
        <dbReference type="ARBA" id="ARBA00022840"/>
    </source>
</evidence>
<dbReference type="Pfam" id="PF12002">
    <property type="entry name" value="MgsA_C"/>
    <property type="match status" value="1"/>
</dbReference>
<sequence length="414" mass="46743">MDSLSYILRPKTTTDIIGQTHLLNKNGIITKMIAKKFPVNLIFYGPPGIGKTTTAIALANDLQFAYAQFNAARDKKEKLEKIVAQNKETRVILIVDEIHRMNRNIQDFLLEFLETKEMIVFITTTENPYFVINPAIRSRCTILQLKEISNEEMAAGLSKIITTEKLPIKIEPDILAKMCAFSSGDLRVAINALELLVNLYADQTIDETILKNIYDTAYAKGTGVGDEHYDLLSALQKSIRGSDVNASLYYWARLVQNGDFETLMRRMTVIAYEDIGLANPAIPVRVFQACQAFRQIGMPEGRIILGLAIVEMALSEKSNSAYLATDQALNDVQTGKIYSIPKHLKDTHYQSAAKLGSGIGYLYPHDFENDWVAQTYLPKELKNQNFFTFKPHSAYEKKLMQLYLKFTEQQEGGK</sequence>
<dbReference type="Gene3D" id="1.10.8.60">
    <property type="match status" value="1"/>
</dbReference>
<evidence type="ECO:0000256" key="1">
    <source>
        <dbReference type="ARBA" id="ARBA00008959"/>
    </source>
</evidence>
<dbReference type="InterPro" id="IPR021886">
    <property type="entry name" value="MgsA_C"/>
</dbReference>